<dbReference type="Proteomes" id="UP000642748">
    <property type="component" value="Unassembled WGS sequence"/>
</dbReference>
<dbReference type="EMBL" id="BONZ01000078">
    <property type="protein sequence ID" value="GIH19275.1"/>
    <property type="molecule type" value="Genomic_DNA"/>
</dbReference>
<gene>
    <name evidence="2" type="ORF">Raf01_74470</name>
</gene>
<evidence type="ECO:0000313" key="3">
    <source>
        <dbReference type="Proteomes" id="UP000642748"/>
    </source>
</evidence>
<comment type="caution">
    <text evidence="2">The sequence shown here is derived from an EMBL/GenBank/DDBJ whole genome shotgun (WGS) entry which is preliminary data.</text>
</comment>
<comment type="similarity">
    <text evidence="1">Belongs to the ROK (NagC/XylR) family.</text>
</comment>
<reference evidence="2" key="1">
    <citation type="submission" date="2021-01" db="EMBL/GenBank/DDBJ databases">
        <title>Whole genome shotgun sequence of Rugosimonospora africana NBRC 104875.</title>
        <authorList>
            <person name="Komaki H."/>
            <person name="Tamura T."/>
        </authorList>
    </citation>
    <scope>NUCLEOTIDE SEQUENCE</scope>
    <source>
        <strain evidence="2">NBRC 104875</strain>
    </source>
</reference>
<dbReference type="Pfam" id="PF00480">
    <property type="entry name" value="ROK"/>
    <property type="match status" value="1"/>
</dbReference>
<protein>
    <submittedName>
        <fullName evidence="2">Glucokinase</fullName>
    </submittedName>
</protein>
<dbReference type="PANTHER" id="PTHR18964:SF173">
    <property type="entry name" value="GLUCOKINASE"/>
    <property type="match status" value="1"/>
</dbReference>
<dbReference type="PANTHER" id="PTHR18964">
    <property type="entry name" value="ROK (REPRESSOR, ORF, KINASE) FAMILY"/>
    <property type="match status" value="1"/>
</dbReference>
<dbReference type="SUPFAM" id="SSF53067">
    <property type="entry name" value="Actin-like ATPase domain"/>
    <property type="match status" value="1"/>
</dbReference>
<keyword evidence="3" id="KW-1185">Reference proteome</keyword>
<dbReference type="InterPro" id="IPR000600">
    <property type="entry name" value="ROK"/>
</dbReference>
<evidence type="ECO:0000256" key="1">
    <source>
        <dbReference type="ARBA" id="ARBA00006479"/>
    </source>
</evidence>
<dbReference type="InterPro" id="IPR043129">
    <property type="entry name" value="ATPase_NBD"/>
</dbReference>
<dbReference type="Gene3D" id="3.30.420.40">
    <property type="match status" value="2"/>
</dbReference>
<sequence>MTTGSVVTATRKAIGFDIGGTKISCGVITDKGDPVETLLPMHTPTDPTGTLDALRTAIQELRGRHPEVSAIGVGAAGLIEWPGGHIRWAPNNSYHDMPLRRLLEDSCELPTVVDNDANVAAWAEQVLSSAPNYMLFLTVGTGVGGGLVLGGELYRGKSGIGGEVGHLIVDPRGNIRCGCGNLGCLEAVASGTALGRYGREAATADPGGTLATLAGDPAKVNGETVFAAALAGDLASRAILRRAGDWLGIGIASLVNVLDLERIVIGGGVAAAGDLLLDSARASLERYLFARAHRRIPEVVAAAQGADAGWMGAGLLALNENAGMPSPV</sequence>
<accession>A0A8J3QXL3</accession>
<name>A0A8J3QXL3_9ACTN</name>
<dbReference type="PROSITE" id="PS01125">
    <property type="entry name" value="ROK"/>
    <property type="match status" value="1"/>
</dbReference>
<proteinExistence type="inferred from homology"/>
<organism evidence="2 3">
    <name type="scientific">Rugosimonospora africana</name>
    <dbReference type="NCBI Taxonomy" id="556532"/>
    <lineage>
        <taxon>Bacteria</taxon>
        <taxon>Bacillati</taxon>
        <taxon>Actinomycetota</taxon>
        <taxon>Actinomycetes</taxon>
        <taxon>Micromonosporales</taxon>
        <taxon>Micromonosporaceae</taxon>
        <taxon>Rugosimonospora</taxon>
    </lineage>
</organism>
<dbReference type="AlphaFoldDB" id="A0A8J3QXL3"/>
<evidence type="ECO:0000313" key="2">
    <source>
        <dbReference type="EMBL" id="GIH19275.1"/>
    </source>
</evidence>
<dbReference type="InterPro" id="IPR049874">
    <property type="entry name" value="ROK_cs"/>
</dbReference>